<evidence type="ECO:0000256" key="9">
    <source>
        <dbReference type="ARBA" id="ARBA00022837"/>
    </source>
</evidence>
<dbReference type="PRINTS" id="PR00461">
    <property type="entry name" value="PLPEROXIDASE"/>
</dbReference>
<evidence type="ECO:0000313" key="18">
    <source>
        <dbReference type="EMBL" id="GMN46458.1"/>
    </source>
</evidence>
<feature type="binding site" evidence="15">
    <location>
        <position position="133"/>
    </location>
    <ligand>
        <name>Ca(2+)</name>
        <dbReference type="ChEBI" id="CHEBI:29108"/>
        <label>2</label>
    </ligand>
</feature>
<dbReference type="Pfam" id="PF00141">
    <property type="entry name" value="peroxidase"/>
    <property type="match status" value="1"/>
</dbReference>
<keyword evidence="5" id="KW-0575">Peroxidase</keyword>
<keyword evidence="6" id="KW-0349">Heme</keyword>
<dbReference type="EC" id="1.11.1.7" evidence="3"/>
<feature type="binding site" evidence="15">
    <location>
        <position position="13"/>
    </location>
    <ligand>
        <name>Ca(2+)</name>
        <dbReference type="ChEBI" id="CHEBI:29108"/>
        <label>1</label>
    </ligand>
</feature>
<feature type="binding site" evidence="15">
    <location>
        <position position="15"/>
    </location>
    <ligand>
        <name>Ca(2+)</name>
        <dbReference type="ChEBI" id="CHEBI:29108"/>
        <label>1</label>
    </ligand>
</feature>
<feature type="disulfide bond" evidence="16">
    <location>
        <begin position="139"/>
        <end position="171"/>
    </location>
</feature>
<dbReference type="GO" id="GO:0046872">
    <property type="term" value="F:metal ion binding"/>
    <property type="evidence" value="ECO:0007669"/>
    <property type="project" value="UniProtKB-KW"/>
</dbReference>
<evidence type="ECO:0000313" key="19">
    <source>
        <dbReference type="Proteomes" id="UP001187192"/>
    </source>
</evidence>
<keyword evidence="8" id="KW-0732">Signal</keyword>
<evidence type="ECO:0000256" key="6">
    <source>
        <dbReference type="ARBA" id="ARBA00022617"/>
    </source>
</evidence>
<keyword evidence="7 15" id="KW-0479">Metal-binding</keyword>
<dbReference type="GO" id="GO:0006979">
    <property type="term" value="P:response to oxidative stress"/>
    <property type="evidence" value="ECO:0007669"/>
    <property type="project" value="InterPro"/>
</dbReference>
<keyword evidence="4" id="KW-0964">Secreted</keyword>
<dbReference type="PANTHER" id="PTHR31235">
    <property type="entry name" value="PEROXIDASE 25-RELATED"/>
    <property type="match status" value="1"/>
</dbReference>
<feature type="binding site" evidence="14">
    <location>
        <position position="102"/>
    </location>
    <ligand>
        <name>substrate</name>
    </ligand>
</feature>
<feature type="binding site" evidence="15">
    <location>
        <position position="28"/>
    </location>
    <ligand>
        <name>Ca(2+)</name>
        <dbReference type="ChEBI" id="CHEBI:29108"/>
        <label>1</label>
    </ligand>
</feature>
<dbReference type="PROSITE" id="PS50873">
    <property type="entry name" value="PEROXIDASE_4"/>
    <property type="match status" value="1"/>
</dbReference>
<dbReference type="InterPro" id="IPR019793">
    <property type="entry name" value="Peroxidases_heam-ligand_BS"/>
</dbReference>
<keyword evidence="13" id="KW-0376">Hydrogen peroxide</keyword>
<dbReference type="InterPro" id="IPR010255">
    <property type="entry name" value="Haem_peroxidase_sf"/>
</dbReference>
<comment type="caution">
    <text evidence="18">The sequence shown here is derived from an EMBL/GenBank/DDBJ whole genome shotgun (WGS) entry which is preliminary data.</text>
</comment>
<keyword evidence="11 15" id="KW-0408">Iron</keyword>
<evidence type="ECO:0000256" key="4">
    <source>
        <dbReference type="ARBA" id="ARBA00022525"/>
    </source>
</evidence>
<dbReference type="AlphaFoldDB" id="A0AA88A1K5"/>
<comment type="catalytic activity">
    <reaction evidence="1">
        <text>2 a phenolic donor + H2O2 = 2 a phenolic radical donor + 2 H2O</text>
        <dbReference type="Rhea" id="RHEA:56136"/>
        <dbReference type="ChEBI" id="CHEBI:15377"/>
        <dbReference type="ChEBI" id="CHEBI:16240"/>
        <dbReference type="ChEBI" id="CHEBI:139520"/>
        <dbReference type="ChEBI" id="CHEBI:139521"/>
        <dbReference type="EC" id="1.11.1.7"/>
    </reaction>
</comment>
<dbReference type="FunFam" id="1.10.420.10:FF:000010">
    <property type="entry name" value="Peroxidase"/>
    <property type="match status" value="1"/>
</dbReference>
<dbReference type="PROSITE" id="PS00435">
    <property type="entry name" value="PEROXIDASE_1"/>
    <property type="match status" value="1"/>
</dbReference>
<feature type="domain" description="Plant heme peroxidase family profile" evidence="17">
    <location>
        <begin position="11"/>
        <end position="263"/>
    </location>
</feature>
<dbReference type="Gene3D" id="1.10.520.10">
    <property type="match status" value="1"/>
</dbReference>
<dbReference type="InterPro" id="IPR000823">
    <property type="entry name" value="Peroxidase_pln"/>
</dbReference>
<dbReference type="GO" id="GO:0020037">
    <property type="term" value="F:heme binding"/>
    <property type="evidence" value="ECO:0007669"/>
    <property type="project" value="InterPro"/>
</dbReference>
<feature type="binding site" description="axial binding residue" evidence="15">
    <location>
        <position position="132"/>
    </location>
    <ligand>
        <name>heme b</name>
        <dbReference type="ChEBI" id="CHEBI:60344"/>
    </ligand>
    <ligandPart>
        <name>Fe</name>
        <dbReference type="ChEBI" id="CHEBI:18248"/>
    </ligandPart>
</feature>
<dbReference type="PRINTS" id="PR00458">
    <property type="entry name" value="PEROXIDASE"/>
</dbReference>
<protein>
    <recommendedName>
        <fullName evidence="3">peroxidase</fullName>
        <ecNumber evidence="3">1.11.1.7</ecNumber>
    </recommendedName>
</protein>
<gene>
    <name evidence="18" type="ORF">TIFTF001_015640</name>
</gene>
<evidence type="ECO:0000256" key="5">
    <source>
        <dbReference type="ARBA" id="ARBA00022559"/>
    </source>
</evidence>
<evidence type="ECO:0000256" key="10">
    <source>
        <dbReference type="ARBA" id="ARBA00023002"/>
    </source>
</evidence>
<comment type="cofactor">
    <cofactor evidence="15">
        <name>heme b</name>
        <dbReference type="ChEBI" id="CHEBI:60344"/>
    </cofactor>
    <text evidence="15">Binds 1 heme b (iron(II)-protoporphyrin IX) group per subunit.</text>
</comment>
<feature type="binding site" evidence="15">
    <location>
        <position position="184"/>
    </location>
    <ligand>
        <name>Ca(2+)</name>
        <dbReference type="ChEBI" id="CHEBI:29108"/>
        <label>2</label>
    </ligand>
</feature>
<reference evidence="18" key="1">
    <citation type="submission" date="2023-07" db="EMBL/GenBank/DDBJ databases">
        <title>draft genome sequence of fig (Ficus carica).</title>
        <authorList>
            <person name="Takahashi T."/>
            <person name="Nishimura K."/>
        </authorList>
    </citation>
    <scope>NUCLEOTIDE SEQUENCE</scope>
</reference>
<evidence type="ECO:0000256" key="8">
    <source>
        <dbReference type="ARBA" id="ARBA00022729"/>
    </source>
</evidence>
<comment type="similarity">
    <text evidence="2">Belongs to the peroxidase family. Ascorbate peroxidase subfamily.</text>
</comment>
<feature type="binding site" evidence="15">
    <location>
        <position position="192"/>
    </location>
    <ligand>
        <name>Ca(2+)</name>
        <dbReference type="ChEBI" id="CHEBI:29108"/>
        <label>2</label>
    </ligand>
</feature>
<evidence type="ECO:0000256" key="7">
    <source>
        <dbReference type="ARBA" id="ARBA00022723"/>
    </source>
</evidence>
<evidence type="ECO:0000256" key="13">
    <source>
        <dbReference type="ARBA" id="ARBA00023324"/>
    </source>
</evidence>
<dbReference type="InterPro" id="IPR002016">
    <property type="entry name" value="Haem_peroxidase"/>
</dbReference>
<dbReference type="Proteomes" id="UP001187192">
    <property type="component" value="Unassembled WGS sequence"/>
</dbReference>
<dbReference type="EMBL" id="BTGU01000023">
    <property type="protein sequence ID" value="GMN46458.1"/>
    <property type="molecule type" value="Genomic_DNA"/>
</dbReference>
<dbReference type="GO" id="GO:0042744">
    <property type="term" value="P:hydrogen peroxide catabolic process"/>
    <property type="evidence" value="ECO:0007669"/>
    <property type="project" value="UniProtKB-KW"/>
</dbReference>
<evidence type="ECO:0000256" key="16">
    <source>
        <dbReference type="PIRSR" id="PIRSR600823-5"/>
    </source>
</evidence>
<sequence length="263" mass="28773">MSPSERYGCTGCDASILIDPVNGDNSTEKNAAPNRSIQGYEVIDEIKTKLEEVCPQTVSCADITAIAARDAVSFQREPMWPVYGGRRDGRESLASEALRDLPSGGANFTSLHNLFARFGLDDTDLVALSGAHTIGVAHCTVISRRLFNFTGKGDTDPSLSPEYANFLKTKCSNPPNPTTTVDLDRDSSLAFDSHYYEGLGRSEGLLASDAALLTNQRTKYLVQRFQNFWVFKDAFARSMVKMGAIEVLTGNNGEIRNNCRVIN</sequence>
<dbReference type="InterPro" id="IPR033905">
    <property type="entry name" value="Secretory_peroxidase"/>
</dbReference>
<evidence type="ECO:0000256" key="3">
    <source>
        <dbReference type="ARBA" id="ARBA00012313"/>
    </source>
</evidence>
<name>A0AA88A1K5_FICCA</name>
<organism evidence="18 19">
    <name type="scientific">Ficus carica</name>
    <name type="common">Common fig</name>
    <dbReference type="NCBI Taxonomy" id="3494"/>
    <lineage>
        <taxon>Eukaryota</taxon>
        <taxon>Viridiplantae</taxon>
        <taxon>Streptophyta</taxon>
        <taxon>Embryophyta</taxon>
        <taxon>Tracheophyta</taxon>
        <taxon>Spermatophyta</taxon>
        <taxon>Magnoliopsida</taxon>
        <taxon>eudicotyledons</taxon>
        <taxon>Gunneridae</taxon>
        <taxon>Pentapetalae</taxon>
        <taxon>rosids</taxon>
        <taxon>fabids</taxon>
        <taxon>Rosales</taxon>
        <taxon>Moraceae</taxon>
        <taxon>Ficeae</taxon>
        <taxon>Ficus</taxon>
    </lineage>
</organism>
<dbReference type="Gene3D" id="1.10.420.10">
    <property type="entry name" value="Peroxidase, domain 2"/>
    <property type="match status" value="1"/>
</dbReference>
<feature type="disulfide bond" evidence="16">
    <location>
        <begin position="60"/>
        <end position="259"/>
    </location>
</feature>
<evidence type="ECO:0000256" key="11">
    <source>
        <dbReference type="ARBA" id="ARBA00023004"/>
    </source>
</evidence>
<keyword evidence="19" id="KW-1185">Reference proteome</keyword>
<keyword evidence="12 16" id="KW-1015">Disulfide bond</keyword>
<evidence type="ECO:0000256" key="14">
    <source>
        <dbReference type="PIRSR" id="PIRSR600823-2"/>
    </source>
</evidence>
<dbReference type="GO" id="GO:0140825">
    <property type="term" value="F:lactoperoxidase activity"/>
    <property type="evidence" value="ECO:0007669"/>
    <property type="project" value="UniProtKB-EC"/>
</dbReference>
<evidence type="ECO:0000256" key="12">
    <source>
        <dbReference type="ARBA" id="ARBA00023157"/>
    </source>
</evidence>
<evidence type="ECO:0000256" key="1">
    <source>
        <dbReference type="ARBA" id="ARBA00000189"/>
    </source>
</evidence>
<dbReference type="CDD" id="cd00693">
    <property type="entry name" value="secretory_peroxidase"/>
    <property type="match status" value="1"/>
</dbReference>
<feature type="binding site" evidence="15">
    <location>
        <position position="11"/>
    </location>
    <ligand>
        <name>Ca(2+)</name>
        <dbReference type="ChEBI" id="CHEBI:29108"/>
        <label>1</label>
    </ligand>
</feature>
<keyword evidence="9 15" id="KW-0106">Calcium</keyword>
<comment type="cofactor">
    <cofactor evidence="15">
        <name>Ca(2+)</name>
        <dbReference type="ChEBI" id="CHEBI:29108"/>
    </cofactor>
    <text evidence="15">Binds 2 calcium ions per subunit.</text>
</comment>
<keyword evidence="10" id="KW-0560">Oxidoreductase</keyword>
<evidence type="ECO:0000256" key="15">
    <source>
        <dbReference type="PIRSR" id="PIRSR600823-3"/>
    </source>
</evidence>
<evidence type="ECO:0000259" key="17">
    <source>
        <dbReference type="PROSITE" id="PS50873"/>
    </source>
</evidence>
<proteinExistence type="inferred from homology"/>
<accession>A0AA88A1K5</accession>
<evidence type="ECO:0000256" key="2">
    <source>
        <dbReference type="ARBA" id="ARBA00006873"/>
    </source>
</evidence>
<dbReference type="SUPFAM" id="SSF48113">
    <property type="entry name" value="Heme-dependent peroxidases"/>
    <property type="match status" value="1"/>
</dbReference>